<comment type="caution">
    <text evidence="3">The sequence shown here is derived from an EMBL/GenBank/DDBJ whole genome shotgun (WGS) entry which is preliminary data.</text>
</comment>
<name>A0ABW7UQA3_9ACTN</name>
<reference evidence="3 4" key="1">
    <citation type="submission" date="2024-10" db="EMBL/GenBank/DDBJ databases">
        <title>The Natural Products Discovery Center: Release of the First 8490 Sequenced Strains for Exploring Actinobacteria Biosynthetic Diversity.</title>
        <authorList>
            <person name="Kalkreuter E."/>
            <person name="Kautsar S.A."/>
            <person name="Yang D."/>
            <person name="Bader C.D."/>
            <person name="Teijaro C.N."/>
            <person name="Fluegel L."/>
            <person name="Davis C.M."/>
            <person name="Simpson J.R."/>
            <person name="Lauterbach L."/>
            <person name="Steele A.D."/>
            <person name="Gui C."/>
            <person name="Meng S."/>
            <person name="Li G."/>
            <person name="Viehrig K."/>
            <person name="Ye F."/>
            <person name="Su P."/>
            <person name="Kiefer A.F."/>
            <person name="Nichols A."/>
            <person name="Cepeda A.J."/>
            <person name="Yan W."/>
            <person name="Fan B."/>
            <person name="Jiang Y."/>
            <person name="Adhikari A."/>
            <person name="Zheng C.-J."/>
            <person name="Schuster L."/>
            <person name="Cowan T.M."/>
            <person name="Smanski M.J."/>
            <person name="Chevrette M.G."/>
            <person name="De Carvalho L.P.S."/>
            <person name="Shen B."/>
        </authorList>
    </citation>
    <scope>NUCLEOTIDE SEQUENCE [LARGE SCALE GENOMIC DNA]</scope>
    <source>
        <strain evidence="3 4">NPDC020327</strain>
    </source>
</reference>
<evidence type="ECO:0000256" key="1">
    <source>
        <dbReference type="SAM" id="MobiDB-lite"/>
    </source>
</evidence>
<keyword evidence="4" id="KW-1185">Reference proteome</keyword>
<accession>A0ABW7UQA3</accession>
<proteinExistence type="predicted"/>
<evidence type="ECO:0000313" key="3">
    <source>
        <dbReference type="EMBL" id="MFI1963885.1"/>
    </source>
</evidence>
<dbReference type="Proteomes" id="UP001611548">
    <property type="component" value="Unassembled WGS sequence"/>
</dbReference>
<feature type="region of interest" description="Disordered" evidence="1">
    <location>
        <begin position="363"/>
        <end position="386"/>
    </location>
</feature>
<dbReference type="SUPFAM" id="SSF50494">
    <property type="entry name" value="Trypsin-like serine proteases"/>
    <property type="match status" value="1"/>
</dbReference>
<feature type="domain" description="vWA-MoxR associated protein C-terminal" evidence="2">
    <location>
        <begin position="410"/>
        <end position="650"/>
    </location>
</feature>
<dbReference type="Gene3D" id="2.40.10.10">
    <property type="entry name" value="Trypsin-like serine proteases"/>
    <property type="match status" value="2"/>
</dbReference>
<evidence type="ECO:0000313" key="4">
    <source>
        <dbReference type="Proteomes" id="UP001611548"/>
    </source>
</evidence>
<sequence>MAEAGHLDALARAATVHLRPARDGGPPLWGSGFLVAPGWVLTCAHVLRPYLAGRRELVFQVRGEELNGGSPVEARLAHWLLADERADTVPVDEDLALVRLLDEGVEHECVWLTDRAERSFAGTAAVYGYRPGDSQAVPWDARAEVNVNDGRYGRRFEPTVEFPKGVSGGPVLDPGTGAVVGVVKSRRGDRDGGLAISVAALRRFGGAYQEVMAAHDRWHGDRPQHTPYNWADGQGTLPGAGPSPGGDLWTPRDRARALGLLAGLPAPRGEREVAALVAEARNEPPPPGRPPLLPTWRDGHGQLYGPGVGGPEEAIAFLHYLRLVELLVGGRGGDTTALGGWVRERLGSVRRIVQPVVSRAELPSAVNPSAVDPSGAPGDPDQGVVPYPGPGEGPTVVVELEPVLYEEPVRFYWRIRVEDEGAAHGGEPFEAEETGRGAAPEELVQRLRRPLAEAFQGVDTPDRPAPLEVALPVDHFDTAVHRWQLSEMARLWDAAHLPLGARRPVVLRDIARRGDPATWWERWDLAAQAKEFTAHRTPPRAGVPRQHQFTELPATAVPVLCRPAGRGLGRKALDMALEAGHGIVLWHTEGHTGGCQDTCETFHQGAAELLRRLGAADELPDRMRRIREQIYEGRDAGHWAEAVAVLYDDPRRPIPTAAAGTVDSP</sequence>
<dbReference type="InterPro" id="IPR009003">
    <property type="entry name" value="Peptidase_S1_PA"/>
</dbReference>
<dbReference type="Pfam" id="PF20028">
    <property type="entry name" value="VMAP-C"/>
    <property type="match status" value="1"/>
</dbReference>
<dbReference type="RefSeq" id="WP_398718114.1">
    <property type="nucleotide sequence ID" value="NZ_JBIRWE010000002.1"/>
</dbReference>
<dbReference type="Pfam" id="PF13365">
    <property type="entry name" value="Trypsin_2"/>
    <property type="match status" value="1"/>
</dbReference>
<dbReference type="InterPro" id="IPR043504">
    <property type="entry name" value="Peptidase_S1_PA_chymotrypsin"/>
</dbReference>
<protein>
    <submittedName>
        <fullName evidence="3">Trypsin-like peptidase domain-containing protein</fullName>
    </submittedName>
</protein>
<dbReference type="EMBL" id="JBIRWE010000002">
    <property type="protein sequence ID" value="MFI1963885.1"/>
    <property type="molecule type" value="Genomic_DNA"/>
</dbReference>
<gene>
    <name evidence="3" type="ORF">ACH429_07065</name>
</gene>
<organism evidence="3 4">
    <name type="scientific">Streptomyces pathocidini</name>
    <dbReference type="NCBI Taxonomy" id="1650571"/>
    <lineage>
        <taxon>Bacteria</taxon>
        <taxon>Bacillati</taxon>
        <taxon>Actinomycetota</taxon>
        <taxon>Actinomycetes</taxon>
        <taxon>Kitasatosporales</taxon>
        <taxon>Streptomycetaceae</taxon>
        <taxon>Streptomyces</taxon>
    </lineage>
</organism>
<dbReference type="InterPro" id="IPR045450">
    <property type="entry name" value="VMAP_C"/>
</dbReference>
<evidence type="ECO:0000259" key="2">
    <source>
        <dbReference type="Pfam" id="PF20028"/>
    </source>
</evidence>